<dbReference type="Proteomes" id="UP000070810">
    <property type="component" value="Unassembled WGS sequence"/>
</dbReference>
<evidence type="ECO:0000313" key="9">
    <source>
        <dbReference type="Proteomes" id="UP000070810"/>
    </source>
</evidence>
<accession>A0A147EG46</accession>
<feature type="transmembrane region" description="Helical" evidence="7">
    <location>
        <begin position="55"/>
        <end position="74"/>
    </location>
</feature>
<protein>
    <submittedName>
        <fullName evidence="8">Nitrate reductase</fullName>
    </submittedName>
</protein>
<keyword evidence="5 7" id="KW-1133">Transmembrane helix</keyword>
<dbReference type="GO" id="GO:0042907">
    <property type="term" value="F:xanthine transmembrane transporter activity"/>
    <property type="evidence" value="ECO:0007669"/>
    <property type="project" value="TreeGrafter"/>
</dbReference>
<feature type="transmembrane region" description="Helical" evidence="7">
    <location>
        <begin position="341"/>
        <end position="370"/>
    </location>
</feature>
<comment type="caution">
    <text evidence="8">The sequence shown here is derived from an EMBL/GenBank/DDBJ whole genome shotgun (WGS) entry which is preliminary data.</text>
</comment>
<evidence type="ECO:0000313" key="8">
    <source>
        <dbReference type="EMBL" id="KTR83224.1"/>
    </source>
</evidence>
<dbReference type="GO" id="GO:0005886">
    <property type="term" value="C:plasma membrane"/>
    <property type="evidence" value="ECO:0007669"/>
    <property type="project" value="TreeGrafter"/>
</dbReference>
<dbReference type="Pfam" id="PF00860">
    <property type="entry name" value="Xan_ur_permease"/>
    <property type="match status" value="1"/>
</dbReference>
<keyword evidence="6 7" id="KW-0472">Membrane</keyword>
<gene>
    <name evidence="8" type="ORF">NS354_10650</name>
</gene>
<dbReference type="EMBL" id="LDRK01000087">
    <property type="protein sequence ID" value="KTR83224.1"/>
    <property type="molecule type" value="Genomic_DNA"/>
</dbReference>
<comment type="similarity">
    <text evidence="2">Belongs to the nucleobase:cation symporter-2 (NCS2) (TC 2.A.40) family.</text>
</comment>
<feature type="transmembrane region" description="Helical" evidence="7">
    <location>
        <begin position="283"/>
        <end position="304"/>
    </location>
</feature>
<feature type="transmembrane region" description="Helical" evidence="7">
    <location>
        <begin position="390"/>
        <end position="419"/>
    </location>
</feature>
<keyword evidence="9" id="KW-1185">Reference proteome</keyword>
<proteinExistence type="inferred from homology"/>
<evidence type="ECO:0000256" key="4">
    <source>
        <dbReference type="ARBA" id="ARBA00022692"/>
    </source>
</evidence>
<feature type="transmembrane region" description="Helical" evidence="7">
    <location>
        <begin position="242"/>
        <end position="262"/>
    </location>
</feature>
<reference evidence="8 9" key="1">
    <citation type="journal article" date="2016" name="Front. Microbiol.">
        <title>Genomic Resource of Rice Seed Associated Bacteria.</title>
        <authorList>
            <person name="Midha S."/>
            <person name="Bansal K."/>
            <person name="Sharma S."/>
            <person name="Kumar N."/>
            <person name="Patil P.P."/>
            <person name="Chaudhry V."/>
            <person name="Patil P.B."/>
        </authorList>
    </citation>
    <scope>NUCLEOTIDE SEQUENCE [LARGE SCALE GENOMIC DNA]</scope>
    <source>
        <strain evidence="8 9">NS354</strain>
    </source>
</reference>
<dbReference type="PANTHER" id="PTHR42810">
    <property type="entry name" value="PURINE PERMEASE C1399.01C-RELATED"/>
    <property type="match status" value="1"/>
</dbReference>
<evidence type="ECO:0000256" key="6">
    <source>
        <dbReference type="ARBA" id="ARBA00023136"/>
    </source>
</evidence>
<feature type="transmembrane region" description="Helical" evidence="7">
    <location>
        <begin position="195"/>
        <end position="212"/>
    </location>
</feature>
<comment type="subcellular location">
    <subcellularLocation>
        <location evidence="1">Membrane</location>
        <topology evidence="1">Multi-pass membrane protein</topology>
    </subcellularLocation>
</comment>
<evidence type="ECO:0000256" key="1">
    <source>
        <dbReference type="ARBA" id="ARBA00004141"/>
    </source>
</evidence>
<sequence>MALTWKQHGDGTRVAPEAIVLPEERLSWLRTVGFGAQHVVAMFGATFLVPLLTGFSPTATLFFSGLGTLLFLLITGNRLPSYLGSSFAFIAPILAATAGGDPENPDLGRASFGILAIGVLMAIVGLIVHRFGSGWINALMPPVVMGAIVALIGFNLAPAVKNNWNATELSGWVALITITAVLLITVLFRGLLGRLSIVLGMAVGYVSAALMGEVDLSKVGDAPWLGLPAFHAVGNPFADPTLWGLLPAFLPVVLVLIAENVGHVKSVGLMVRRDLDPLTGRALLADGVSTMLAGFGGGSGTTTYGENIGVMAATRVYSTAAYWVAGLFAVLLSFSPKVGELIFSVPSGVLAGVTVALYGLIGLIGVKIWIDNGVDFSKPINQFSAAVPLIVGIADFTLQIGSVLFNGIALGTIAAVVVYHLMRGLAKLRGGEVQVADPVVTGASRD</sequence>
<feature type="transmembrane region" description="Helical" evidence="7">
    <location>
        <begin position="169"/>
        <end position="188"/>
    </location>
</feature>
<dbReference type="AlphaFoldDB" id="A0A147EG46"/>
<feature type="transmembrane region" description="Helical" evidence="7">
    <location>
        <begin position="316"/>
        <end position="334"/>
    </location>
</feature>
<dbReference type="OrthoDB" id="9779092at2"/>
<evidence type="ECO:0000256" key="3">
    <source>
        <dbReference type="ARBA" id="ARBA00022448"/>
    </source>
</evidence>
<dbReference type="RefSeq" id="WP_058594464.1">
    <property type="nucleotide sequence ID" value="NZ_LDRK01000087.1"/>
</dbReference>
<feature type="transmembrane region" description="Helical" evidence="7">
    <location>
        <begin position="81"/>
        <end position="98"/>
    </location>
</feature>
<dbReference type="PATRIC" id="fig|1079994.3.peg.2436"/>
<evidence type="ECO:0000256" key="5">
    <source>
        <dbReference type="ARBA" id="ARBA00022989"/>
    </source>
</evidence>
<dbReference type="InterPro" id="IPR006043">
    <property type="entry name" value="NCS2"/>
</dbReference>
<keyword evidence="4 7" id="KW-0812">Transmembrane</keyword>
<organism evidence="8 9">
    <name type="scientific">Leucobacter chromiiresistens</name>
    <dbReference type="NCBI Taxonomy" id="1079994"/>
    <lineage>
        <taxon>Bacteria</taxon>
        <taxon>Bacillati</taxon>
        <taxon>Actinomycetota</taxon>
        <taxon>Actinomycetes</taxon>
        <taxon>Micrococcales</taxon>
        <taxon>Microbacteriaceae</taxon>
        <taxon>Leucobacter</taxon>
    </lineage>
</organism>
<dbReference type="NCBIfam" id="TIGR00801">
    <property type="entry name" value="ncs2"/>
    <property type="match status" value="1"/>
</dbReference>
<dbReference type="PANTHER" id="PTHR42810:SF2">
    <property type="entry name" value="PURINE PERMEASE C1399.01C-RELATED"/>
    <property type="match status" value="1"/>
</dbReference>
<keyword evidence="3" id="KW-0813">Transport</keyword>
<name>A0A147EG46_9MICO</name>
<feature type="transmembrane region" description="Helical" evidence="7">
    <location>
        <begin position="135"/>
        <end position="157"/>
    </location>
</feature>
<dbReference type="InterPro" id="IPR006042">
    <property type="entry name" value="Xan_ur_permease"/>
</dbReference>
<feature type="transmembrane region" description="Helical" evidence="7">
    <location>
        <begin position="110"/>
        <end position="128"/>
    </location>
</feature>
<evidence type="ECO:0000256" key="7">
    <source>
        <dbReference type="SAM" id="Phobius"/>
    </source>
</evidence>
<evidence type="ECO:0000256" key="2">
    <source>
        <dbReference type="ARBA" id="ARBA00008821"/>
    </source>
</evidence>